<protein>
    <recommendedName>
        <fullName evidence="4">WxL domain-containing protein</fullName>
    </recommendedName>
</protein>
<feature type="signal peptide" evidence="1">
    <location>
        <begin position="1"/>
        <end position="29"/>
    </location>
</feature>
<keyword evidence="1" id="KW-0732">Signal</keyword>
<organism evidence="2 3">
    <name type="scientific">Listeria booriae</name>
    <dbReference type="NCBI Taxonomy" id="1552123"/>
    <lineage>
        <taxon>Bacteria</taxon>
        <taxon>Bacillati</taxon>
        <taxon>Bacillota</taxon>
        <taxon>Bacilli</taxon>
        <taxon>Bacillales</taxon>
        <taxon>Listeriaceae</taxon>
        <taxon>Listeria</taxon>
    </lineage>
</organism>
<accession>A0A842B3G9</accession>
<name>A0A842B3G9_9LIST</name>
<sequence length="219" mass="24052">MKILKTLKIPATIFTLFLFVTLSSNIAHASENPIDSQSPIANDVTITITNDQTGEVTNITPNEEPNLEVDPDDSINPFDNSSLEAYDVYIPIETTGNVKLLRDAFGNTKTAGGVTAKLNVDYNTSANNEQVKLNKVYGSWKPSNNMYYLTDRKVGAHSGVAYGKTINKTPTTNSFNYTTGFGYNKRVWGQAAPRAWSSAKIHVSGMTATYTIKVEFTYS</sequence>
<evidence type="ECO:0008006" key="4">
    <source>
        <dbReference type="Google" id="ProtNLM"/>
    </source>
</evidence>
<evidence type="ECO:0000313" key="2">
    <source>
        <dbReference type="EMBL" id="MBC1796879.1"/>
    </source>
</evidence>
<dbReference type="RefSeq" id="WP_185545065.1">
    <property type="nucleotide sequence ID" value="NZ_JAARVD010000004.1"/>
</dbReference>
<dbReference type="Proteomes" id="UP000548082">
    <property type="component" value="Unassembled WGS sequence"/>
</dbReference>
<feature type="chain" id="PRO_5032785263" description="WxL domain-containing protein" evidence="1">
    <location>
        <begin position="30"/>
        <end position="219"/>
    </location>
</feature>
<comment type="caution">
    <text evidence="2">The sequence shown here is derived from an EMBL/GenBank/DDBJ whole genome shotgun (WGS) entry which is preliminary data.</text>
</comment>
<proteinExistence type="predicted"/>
<dbReference type="EMBL" id="JAARVD010000004">
    <property type="protein sequence ID" value="MBC1796879.1"/>
    <property type="molecule type" value="Genomic_DNA"/>
</dbReference>
<evidence type="ECO:0000256" key="1">
    <source>
        <dbReference type="SAM" id="SignalP"/>
    </source>
</evidence>
<reference evidence="2 3" key="1">
    <citation type="submission" date="2020-03" db="EMBL/GenBank/DDBJ databases">
        <title>Soil Listeria distribution.</title>
        <authorList>
            <person name="Liao J."/>
            <person name="Wiedmann M."/>
        </authorList>
    </citation>
    <scope>NUCLEOTIDE SEQUENCE [LARGE SCALE GENOMIC DNA]</scope>
    <source>
        <strain evidence="2 3">FSL L7-0990</strain>
    </source>
</reference>
<gene>
    <name evidence="2" type="ORF">HCA55_09070</name>
</gene>
<dbReference type="AlphaFoldDB" id="A0A842B3G9"/>
<evidence type="ECO:0000313" key="3">
    <source>
        <dbReference type="Proteomes" id="UP000548082"/>
    </source>
</evidence>